<dbReference type="PANTHER" id="PTHR10629">
    <property type="entry name" value="CYTOSINE-SPECIFIC METHYLTRANSFERASE"/>
    <property type="match status" value="1"/>
</dbReference>
<evidence type="ECO:0000256" key="4">
    <source>
        <dbReference type="ARBA" id="ARBA00022691"/>
    </source>
</evidence>
<keyword evidence="5" id="KW-0680">Restriction system</keyword>
<dbReference type="EC" id="2.1.1.37" evidence="1"/>
<dbReference type="InterPro" id="IPR001525">
    <property type="entry name" value="C5_MeTfrase"/>
</dbReference>
<dbReference type="PROSITE" id="PS00094">
    <property type="entry name" value="C5_MTASE_1"/>
    <property type="match status" value="1"/>
</dbReference>
<dbReference type="InterPro" id="IPR050390">
    <property type="entry name" value="C5-Methyltransferase"/>
</dbReference>
<gene>
    <name evidence="9" type="ORF">MOTC310_08770</name>
</gene>
<comment type="catalytic activity">
    <reaction evidence="6">
        <text>a 2'-deoxycytidine in DNA + S-adenosyl-L-methionine = a 5-methyl-2'-deoxycytidine in DNA + S-adenosyl-L-homocysteine + H(+)</text>
        <dbReference type="Rhea" id="RHEA:13681"/>
        <dbReference type="Rhea" id="RHEA-COMP:11369"/>
        <dbReference type="Rhea" id="RHEA-COMP:11370"/>
        <dbReference type="ChEBI" id="CHEBI:15378"/>
        <dbReference type="ChEBI" id="CHEBI:57856"/>
        <dbReference type="ChEBI" id="CHEBI:59789"/>
        <dbReference type="ChEBI" id="CHEBI:85452"/>
        <dbReference type="ChEBI" id="CHEBI:85454"/>
        <dbReference type="EC" id="2.1.1.37"/>
    </reaction>
</comment>
<dbReference type="PANTHER" id="PTHR10629:SF52">
    <property type="entry name" value="DNA (CYTOSINE-5)-METHYLTRANSFERASE 1"/>
    <property type="match status" value="1"/>
</dbReference>
<evidence type="ECO:0000313" key="10">
    <source>
        <dbReference type="Proteomes" id="UP001355206"/>
    </source>
</evidence>
<comment type="caution">
    <text evidence="9">The sequence shown here is derived from an EMBL/GenBank/DDBJ whole genome shotgun (WGS) entry which is preliminary data.</text>
</comment>
<dbReference type="PRINTS" id="PR00105">
    <property type="entry name" value="C5METTRFRASE"/>
</dbReference>
<evidence type="ECO:0000256" key="1">
    <source>
        <dbReference type="ARBA" id="ARBA00011975"/>
    </source>
</evidence>
<evidence type="ECO:0000256" key="7">
    <source>
        <dbReference type="PROSITE-ProRule" id="PRU01016"/>
    </source>
</evidence>
<dbReference type="SUPFAM" id="SSF53335">
    <property type="entry name" value="S-adenosyl-L-methionine-dependent methyltransferases"/>
    <property type="match status" value="1"/>
</dbReference>
<keyword evidence="10" id="KW-1185">Reference proteome</keyword>
<dbReference type="RefSeq" id="WP_091784762.1">
    <property type="nucleotide sequence ID" value="NZ_MLCA01000002.1"/>
</dbReference>
<keyword evidence="3 7" id="KW-0808">Transferase</keyword>
<dbReference type="EMBL" id="MLCA01000002">
    <property type="protein sequence ID" value="MEE7490565.1"/>
    <property type="molecule type" value="Genomic_DNA"/>
</dbReference>
<dbReference type="Proteomes" id="UP001355206">
    <property type="component" value="Unassembled WGS sequence"/>
</dbReference>
<proteinExistence type="inferred from homology"/>
<comment type="similarity">
    <text evidence="7">Belongs to the class I-like SAM-binding methyltransferase superfamily. C5-methyltransferase family.</text>
</comment>
<dbReference type="PROSITE" id="PS51679">
    <property type="entry name" value="SAM_MT_C5"/>
    <property type="match status" value="1"/>
</dbReference>
<protein>
    <recommendedName>
        <fullName evidence="1">DNA (cytosine-5-)-methyltransferase</fullName>
        <ecNumber evidence="1">2.1.1.37</ecNumber>
    </recommendedName>
</protein>
<evidence type="ECO:0000256" key="5">
    <source>
        <dbReference type="ARBA" id="ARBA00022747"/>
    </source>
</evidence>
<feature type="compositionally biased region" description="Basic and acidic residues" evidence="8">
    <location>
        <begin position="270"/>
        <end position="280"/>
    </location>
</feature>
<sequence>MLGQRDFVRAPTGLILPSAVAEKRARVGRRPKAMDFFAGAGGMSLGLIQAGYEVVAAAEYEVFAALTYAMNLCRYGSVTMHFVTPEDEKRTSTYIEKEYRRSGLTVKGGHVVADGKLARTPTFVAGSGWIRGQDARVAGVSHLFIGDVRKLTSERVLKAIGMQLGELDLISGGPPCQGYSKAGKQNISDPRNNLVYEFARFIREMQPVSFVMEEVPEVATMMDPDEVPVLEKFKRLVEPGGYEGYEAFKRVAHGSPNRGASLRGSTIRSLEAEAKRERKNATRAKKAPRAPAVAQTDLFGDAA</sequence>
<accession>A0ABU7TMT1</accession>
<evidence type="ECO:0000256" key="6">
    <source>
        <dbReference type="ARBA" id="ARBA00047422"/>
    </source>
</evidence>
<name>A0ABU7TMT1_9HYPH</name>
<keyword evidence="2 7" id="KW-0489">Methyltransferase</keyword>
<feature type="active site" evidence="7">
    <location>
        <position position="176"/>
    </location>
</feature>
<dbReference type="Pfam" id="PF00145">
    <property type="entry name" value="DNA_methylase"/>
    <property type="match status" value="2"/>
</dbReference>
<dbReference type="InterPro" id="IPR029063">
    <property type="entry name" value="SAM-dependent_MTases_sf"/>
</dbReference>
<evidence type="ECO:0000256" key="3">
    <source>
        <dbReference type="ARBA" id="ARBA00022679"/>
    </source>
</evidence>
<reference evidence="9 10" key="1">
    <citation type="journal article" date="2012" name="Genet. Mol. Biol.">
        <title>Analysis of 16S rRNA and mxaF genes revealing insights into Methylobacterium niche-specific plant association.</title>
        <authorList>
            <person name="Dourado M.N."/>
            <person name="Andreote F.D."/>
            <person name="Dini-Andreote F."/>
            <person name="Conti R."/>
            <person name="Araujo J.M."/>
            <person name="Araujo W.L."/>
        </authorList>
    </citation>
    <scope>NUCLEOTIDE SEQUENCE [LARGE SCALE GENOMIC DNA]</scope>
    <source>
        <strain evidence="9 10">TC3-10</strain>
    </source>
</reference>
<feature type="region of interest" description="Disordered" evidence="8">
    <location>
        <begin position="255"/>
        <end position="303"/>
    </location>
</feature>
<evidence type="ECO:0000313" key="9">
    <source>
        <dbReference type="EMBL" id="MEE7490565.1"/>
    </source>
</evidence>
<dbReference type="Gene3D" id="3.40.50.150">
    <property type="entry name" value="Vaccinia Virus protein VP39"/>
    <property type="match status" value="1"/>
</dbReference>
<evidence type="ECO:0000256" key="2">
    <source>
        <dbReference type="ARBA" id="ARBA00022603"/>
    </source>
</evidence>
<organism evidence="9 10">
    <name type="scientific">Methylobacterium oryzae</name>
    <dbReference type="NCBI Taxonomy" id="334852"/>
    <lineage>
        <taxon>Bacteria</taxon>
        <taxon>Pseudomonadati</taxon>
        <taxon>Pseudomonadota</taxon>
        <taxon>Alphaproteobacteria</taxon>
        <taxon>Hyphomicrobiales</taxon>
        <taxon>Methylobacteriaceae</taxon>
        <taxon>Methylobacterium</taxon>
    </lineage>
</organism>
<dbReference type="InterPro" id="IPR018117">
    <property type="entry name" value="C5_DNA_meth_AS"/>
</dbReference>
<evidence type="ECO:0000256" key="8">
    <source>
        <dbReference type="SAM" id="MobiDB-lite"/>
    </source>
</evidence>
<keyword evidence="4 7" id="KW-0949">S-adenosyl-L-methionine</keyword>